<sequence length="263" mass="30537">MKQHRVKVQRKYVSLPGLIKMRPYHLEKETTVDTLGRIVKHKAYRYSSSLFDNLSAVTHESFEYDARGYLISYLQSYLVEHQNYDNYSSKVAEIWYGYDSLGWVKFASYVYPSRLVKHMSDTLRVQNPHVNKMLSLFVVPGEGMGVAETSTSIGSNDPSTNEYVHQTVDNYGRFIIERGIVLDNGKQVRQIVQASAYQGNVTTTNFQYNSEGLVSEQEVVDKDGRRLKKILFKYHTNGLVHMISTYGKNKQLVKKEKYEYEYY</sequence>
<evidence type="ECO:0000313" key="1">
    <source>
        <dbReference type="EMBL" id="MFC6996081.1"/>
    </source>
</evidence>
<gene>
    <name evidence="1" type="ORF">ACFQHR_00530</name>
</gene>
<organism evidence="1 2">
    <name type="scientific">Rufibacter roseus</name>
    <dbReference type="NCBI Taxonomy" id="1567108"/>
    <lineage>
        <taxon>Bacteria</taxon>
        <taxon>Pseudomonadati</taxon>
        <taxon>Bacteroidota</taxon>
        <taxon>Cytophagia</taxon>
        <taxon>Cytophagales</taxon>
        <taxon>Hymenobacteraceae</taxon>
        <taxon>Rufibacter</taxon>
    </lineage>
</organism>
<reference evidence="2" key="1">
    <citation type="journal article" date="2019" name="Int. J. Syst. Evol. Microbiol.">
        <title>The Global Catalogue of Microorganisms (GCM) 10K type strain sequencing project: providing services to taxonomists for standard genome sequencing and annotation.</title>
        <authorList>
            <consortium name="The Broad Institute Genomics Platform"/>
            <consortium name="The Broad Institute Genome Sequencing Center for Infectious Disease"/>
            <person name="Wu L."/>
            <person name="Ma J."/>
        </authorList>
    </citation>
    <scope>NUCLEOTIDE SEQUENCE [LARGE SCALE GENOMIC DNA]</scope>
    <source>
        <strain evidence="2">CGMCC 4.7393</strain>
    </source>
</reference>
<proteinExistence type="predicted"/>
<evidence type="ECO:0000313" key="2">
    <source>
        <dbReference type="Proteomes" id="UP001596405"/>
    </source>
</evidence>
<dbReference type="Proteomes" id="UP001596405">
    <property type="component" value="Unassembled WGS sequence"/>
</dbReference>
<protein>
    <recommendedName>
        <fullName evidence="3">RHS repeat-associated core domain-containing protein</fullName>
    </recommendedName>
</protein>
<keyword evidence="2" id="KW-1185">Reference proteome</keyword>
<dbReference type="RefSeq" id="WP_066624045.1">
    <property type="nucleotide sequence ID" value="NZ_JBHSYQ010000001.1"/>
</dbReference>
<accession>A0ABW2DED7</accession>
<evidence type="ECO:0008006" key="3">
    <source>
        <dbReference type="Google" id="ProtNLM"/>
    </source>
</evidence>
<name>A0ABW2DED7_9BACT</name>
<comment type="caution">
    <text evidence="1">The sequence shown here is derived from an EMBL/GenBank/DDBJ whole genome shotgun (WGS) entry which is preliminary data.</text>
</comment>
<dbReference type="EMBL" id="JBHSYQ010000001">
    <property type="protein sequence ID" value="MFC6996081.1"/>
    <property type="molecule type" value="Genomic_DNA"/>
</dbReference>